<comment type="caution">
    <text evidence="1">The sequence shown here is derived from an EMBL/GenBank/DDBJ whole genome shotgun (WGS) entry which is preliminary data.</text>
</comment>
<keyword evidence="2" id="KW-1185">Reference proteome</keyword>
<protein>
    <submittedName>
        <fullName evidence="1">Uncharacterized protein</fullName>
    </submittedName>
</protein>
<reference evidence="1 2" key="1">
    <citation type="journal article" date="2017" name="Curr. Biol.">
        <title>Genome architecture and evolution of a unichromosomal asexual nematode.</title>
        <authorList>
            <person name="Fradin H."/>
            <person name="Zegar C."/>
            <person name="Gutwein M."/>
            <person name="Lucas J."/>
            <person name="Kovtun M."/>
            <person name="Corcoran D."/>
            <person name="Baugh L.R."/>
            <person name="Kiontke K."/>
            <person name="Gunsalus K."/>
            <person name="Fitch D.H."/>
            <person name="Piano F."/>
        </authorList>
    </citation>
    <scope>NUCLEOTIDE SEQUENCE [LARGE SCALE GENOMIC DNA]</scope>
    <source>
        <strain evidence="1">PF1309</strain>
    </source>
</reference>
<sequence length="75" mass="8486">MRQFFIDSRVLSGTSPRIDLVEVTRLLDERKAQLHEESIWICGLCLSAIPNLQAPCVNGQCQGRYKNALNHNGEM</sequence>
<dbReference type="Proteomes" id="UP000218231">
    <property type="component" value="Unassembled WGS sequence"/>
</dbReference>
<proteinExistence type="predicted"/>
<accession>A0A2A2M4Y5</accession>
<gene>
    <name evidence="1" type="ORF">WR25_02513</name>
</gene>
<name>A0A2A2M4Y5_9BILA</name>
<dbReference type="EMBL" id="LIAE01005086">
    <property type="protein sequence ID" value="PAV93548.1"/>
    <property type="molecule type" value="Genomic_DNA"/>
</dbReference>
<evidence type="ECO:0000313" key="1">
    <source>
        <dbReference type="EMBL" id="PAV93548.1"/>
    </source>
</evidence>
<evidence type="ECO:0000313" key="2">
    <source>
        <dbReference type="Proteomes" id="UP000218231"/>
    </source>
</evidence>
<dbReference type="AlphaFoldDB" id="A0A2A2M4Y5"/>
<organism evidence="1 2">
    <name type="scientific">Diploscapter pachys</name>
    <dbReference type="NCBI Taxonomy" id="2018661"/>
    <lineage>
        <taxon>Eukaryota</taxon>
        <taxon>Metazoa</taxon>
        <taxon>Ecdysozoa</taxon>
        <taxon>Nematoda</taxon>
        <taxon>Chromadorea</taxon>
        <taxon>Rhabditida</taxon>
        <taxon>Rhabditina</taxon>
        <taxon>Rhabditomorpha</taxon>
        <taxon>Rhabditoidea</taxon>
        <taxon>Rhabditidae</taxon>
        <taxon>Diploscapter</taxon>
    </lineage>
</organism>